<keyword evidence="5" id="KW-1185">Reference proteome</keyword>
<dbReference type="Gene3D" id="3.30.60.20">
    <property type="match status" value="1"/>
</dbReference>
<sequence>MCGQLRAACRSGAAACCGAPHGSSHATHDTHATLIAALIAAALCLHCSLSAVVSGSVGEYIRGCNIYNIVVMVNTLDITEVEALKVRRRWWQSPKSKHKKKLKPTKPASVAAAVGGSRASFLQRDKLYKQRVKQITKQHPQPFVVRGHHLQLQALTSVAHCHHCDNIIWGLAPQAYVCTDCKLRVHRGCARDVEEGCCLDGEHHNNRISRFIERIHANNTPNNIDSNDKKSRKASGPAHFLNMERSFRKAEDDPPWDQTLTPSVIAID</sequence>
<dbReference type="Proteomes" id="UP000249218">
    <property type="component" value="Unassembled WGS sequence"/>
</dbReference>
<name>A0A2W1B9F6_HELAM</name>
<keyword evidence="1" id="KW-0479">Metal-binding</keyword>
<reference evidence="4 5" key="1">
    <citation type="journal article" date="2017" name="BMC Biol.">
        <title>Genomic innovations, transcriptional plasticity and gene loss underlying the evolution and divergence of two highly polyphagous and invasive Helicoverpa pest species.</title>
        <authorList>
            <person name="Pearce S.L."/>
            <person name="Clarke D.F."/>
            <person name="East P.D."/>
            <person name="Elfekih S."/>
            <person name="Gordon K.H."/>
            <person name="Jermiin L.S."/>
            <person name="McGaughran A."/>
            <person name="Oakeshott J.G."/>
            <person name="Papanikolaou A."/>
            <person name="Perera O.P."/>
            <person name="Rane R.V."/>
            <person name="Richards S."/>
            <person name="Tay W.T."/>
            <person name="Walsh T.K."/>
            <person name="Anderson A."/>
            <person name="Anderson C.J."/>
            <person name="Asgari S."/>
            <person name="Board P.G."/>
            <person name="Bretschneider A."/>
            <person name="Campbell P.M."/>
            <person name="Chertemps T."/>
            <person name="Christeller J.T."/>
            <person name="Coppin C.W."/>
            <person name="Downes S.J."/>
            <person name="Duan G."/>
            <person name="Farnsworth C.A."/>
            <person name="Good R.T."/>
            <person name="Han L.B."/>
            <person name="Han Y.C."/>
            <person name="Hatje K."/>
            <person name="Horne I."/>
            <person name="Huang Y.P."/>
            <person name="Hughes D.S."/>
            <person name="Jacquin-Joly E."/>
            <person name="James W."/>
            <person name="Jhangiani S."/>
            <person name="Kollmar M."/>
            <person name="Kuwar S.S."/>
            <person name="Li S."/>
            <person name="Liu N.Y."/>
            <person name="Maibeche M.T."/>
            <person name="Miller J.R."/>
            <person name="Montagne N."/>
            <person name="Perry T."/>
            <person name="Qu J."/>
            <person name="Song S.V."/>
            <person name="Sutton G.G."/>
            <person name="Vogel H."/>
            <person name="Walenz B.P."/>
            <person name="Xu W."/>
            <person name="Zhang H.J."/>
            <person name="Zou Z."/>
            <person name="Batterham P."/>
            <person name="Edwards O.R."/>
            <person name="Feyereisen R."/>
            <person name="Gibbs R.A."/>
            <person name="Heckel D.G."/>
            <person name="McGrath A."/>
            <person name="Robin C."/>
            <person name="Scherer S.E."/>
            <person name="Worley K.C."/>
            <person name="Wu Y.D."/>
        </authorList>
    </citation>
    <scope>NUCLEOTIDE SEQUENCE [LARGE SCALE GENOMIC DNA]</scope>
    <source>
        <strain evidence="4">Harm_GR_Male_#8</strain>
        <tissue evidence="4">Whole organism</tissue>
    </source>
</reference>
<feature type="domain" description="Phorbol-ester/DAG-type" evidence="3">
    <location>
        <begin position="147"/>
        <end position="197"/>
    </location>
</feature>
<evidence type="ECO:0000259" key="3">
    <source>
        <dbReference type="PROSITE" id="PS50081"/>
    </source>
</evidence>
<evidence type="ECO:0000256" key="1">
    <source>
        <dbReference type="ARBA" id="ARBA00022723"/>
    </source>
</evidence>
<dbReference type="OrthoDB" id="2272012at2759"/>
<protein>
    <recommendedName>
        <fullName evidence="3">Phorbol-ester/DAG-type domain-containing protein</fullName>
    </recommendedName>
</protein>
<keyword evidence="2" id="KW-0862">Zinc</keyword>
<organism evidence="4 5">
    <name type="scientific">Helicoverpa armigera</name>
    <name type="common">Cotton bollworm</name>
    <name type="synonym">Heliothis armigera</name>
    <dbReference type="NCBI Taxonomy" id="29058"/>
    <lineage>
        <taxon>Eukaryota</taxon>
        <taxon>Metazoa</taxon>
        <taxon>Ecdysozoa</taxon>
        <taxon>Arthropoda</taxon>
        <taxon>Hexapoda</taxon>
        <taxon>Insecta</taxon>
        <taxon>Pterygota</taxon>
        <taxon>Neoptera</taxon>
        <taxon>Endopterygota</taxon>
        <taxon>Lepidoptera</taxon>
        <taxon>Glossata</taxon>
        <taxon>Ditrysia</taxon>
        <taxon>Noctuoidea</taxon>
        <taxon>Noctuidae</taxon>
        <taxon>Heliothinae</taxon>
        <taxon>Helicoverpa</taxon>
    </lineage>
</organism>
<dbReference type="AlphaFoldDB" id="A0A2W1B9F6"/>
<dbReference type="SUPFAM" id="SSF57889">
    <property type="entry name" value="Cysteine-rich domain"/>
    <property type="match status" value="1"/>
</dbReference>
<dbReference type="SMART" id="SM00109">
    <property type="entry name" value="C1"/>
    <property type="match status" value="1"/>
</dbReference>
<accession>A0A2W1B9F6</accession>
<dbReference type="EMBL" id="KZ150322">
    <property type="protein sequence ID" value="PZC71411.1"/>
    <property type="molecule type" value="Genomic_DNA"/>
</dbReference>
<dbReference type="PROSITE" id="PS50081">
    <property type="entry name" value="ZF_DAG_PE_2"/>
    <property type="match status" value="1"/>
</dbReference>
<evidence type="ECO:0000313" key="4">
    <source>
        <dbReference type="EMBL" id="PZC71411.1"/>
    </source>
</evidence>
<gene>
    <name evidence="4" type="primary">HaOG213492</name>
    <name evidence="4" type="ORF">B5X24_HaOG213492</name>
</gene>
<dbReference type="Pfam" id="PF00130">
    <property type="entry name" value="C1_1"/>
    <property type="match status" value="1"/>
</dbReference>
<dbReference type="InterPro" id="IPR002219">
    <property type="entry name" value="PKC_DAG/PE"/>
</dbReference>
<dbReference type="GO" id="GO:0046872">
    <property type="term" value="F:metal ion binding"/>
    <property type="evidence" value="ECO:0007669"/>
    <property type="project" value="UniProtKB-KW"/>
</dbReference>
<proteinExistence type="predicted"/>
<evidence type="ECO:0000313" key="5">
    <source>
        <dbReference type="Proteomes" id="UP000249218"/>
    </source>
</evidence>
<evidence type="ECO:0000256" key="2">
    <source>
        <dbReference type="ARBA" id="ARBA00022833"/>
    </source>
</evidence>
<dbReference type="InterPro" id="IPR046349">
    <property type="entry name" value="C1-like_sf"/>
</dbReference>